<feature type="compositionally biased region" description="Basic and acidic residues" evidence="2">
    <location>
        <begin position="12"/>
        <end position="23"/>
    </location>
</feature>
<protein>
    <recommendedName>
        <fullName evidence="5">Tyr recombinase domain-containing protein</fullName>
    </recommendedName>
</protein>
<dbReference type="GO" id="GO:0006310">
    <property type="term" value="P:DNA recombination"/>
    <property type="evidence" value="ECO:0007669"/>
    <property type="project" value="UniProtKB-KW"/>
</dbReference>
<evidence type="ECO:0000256" key="2">
    <source>
        <dbReference type="SAM" id="MobiDB-lite"/>
    </source>
</evidence>
<dbReference type="STRING" id="543379.A0A232FH37"/>
<dbReference type="AlphaFoldDB" id="A0A232FH37"/>
<dbReference type="InterPro" id="IPR011010">
    <property type="entry name" value="DNA_brk_join_enz"/>
</dbReference>
<reference evidence="3 4" key="1">
    <citation type="journal article" date="2017" name="Curr. Biol.">
        <title>The Evolution of Venom by Co-option of Single-Copy Genes.</title>
        <authorList>
            <person name="Martinson E.O."/>
            <person name="Mrinalini"/>
            <person name="Kelkar Y.D."/>
            <person name="Chang C.H."/>
            <person name="Werren J.H."/>
        </authorList>
    </citation>
    <scope>NUCLEOTIDE SEQUENCE [LARGE SCALE GENOMIC DNA]</scope>
    <source>
        <strain evidence="3 4">Alberta</strain>
        <tissue evidence="3">Whole body</tissue>
    </source>
</reference>
<evidence type="ECO:0008006" key="5">
    <source>
        <dbReference type="Google" id="ProtNLM"/>
    </source>
</evidence>
<gene>
    <name evidence="3" type="ORF">TSAR_013514</name>
</gene>
<dbReference type="Gene3D" id="1.10.443.10">
    <property type="entry name" value="Intergrase catalytic core"/>
    <property type="match status" value="1"/>
</dbReference>
<name>A0A232FH37_9HYME</name>
<evidence type="ECO:0000256" key="1">
    <source>
        <dbReference type="ARBA" id="ARBA00023172"/>
    </source>
</evidence>
<dbReference type="GO" id="GO:0015074">
    <property type="term" value="P:DNA integration"/>
    <property type="evidence" value="ECO:0007669"/>
    <property type="project" value="InterPro"/>
</dbReference>
<feature type="region of interest" description="Disordered" evidence="2">
    <location>
        <begin position="1"/>
        <end position="23"/>
    </location>
</feature>
<dbReference type="GO" id="GO:0003677">
    <property type="term" value="F:DNA binding"/>
    <property type="evidence" value="ECO:0007669"/>
    <property type="project" value="InterPro"/>
</dbReference>
<accession>A0A232FH37</accession>
<keyword evidence="4" id="KW-1185">Reference proteome</keyword>
<dbReference type="Proteomes" id="UP000215335">
    <property type="component" value="Unassembled WGS sequence"/>
</dbReference>
<sequence length="356" mass="40817">MKNITDDGSETNESREDLPMGGKNNHEYLKFQNTCRLIEFEYPATKRYDSEQNVDVKQQRFRPDGNDDVSNINKTEQTGINDNVNISNFLSLKVFLKNNAKGYKPKKAFTLKWDQIMRFMTEASDCAYLAMKIIIIDSFVSDIEKLDAELLVSIHYHKNEYPGQFIIGKLFYNKVQQYISLRSSDHFSDRFFIQYRNDECTRQAIGRHKTGEVPERVASYLKLEHPERYTGHCVRRSAATLFSDSGTNMQMIKAIKQLARWRSDMIAQCYIENSMHNRQLIYEGITHEAPMNTSSININMPHAKAASNGATHRELIEISSTNPVAENATPLHSSASSSSKLFLSKPSVKVNFNNQV</sequence>
<evidence type="ECO:0000313" key="4">
    <source>
        <dbReference type="Proteomes" id="UP000215335"/>
    </source>
</evidence>
<dbReference type="InterPro" id="IPR013762">
    <property type="entry name" value="Integrase-like_cat_sf"/>
</dbReference>
<dbReference type="EMBL" id="NNAY01000197">
    <property type="protein sequence ID" value="OXU30076.1"/>
    <property type="molecule type" value="Genomic_DNA"/>
</dbReference>
<dbReference type="SUPFAM" id="SSF56349">
    <property type="entry name" value="DNA breaking-rejoining enzymes"/>
    <property type="match status" value="1"/>
</dbReference>
<organism evidence="3 4">
    <name type="scientific">Trichomalopsis sarcophagae</name>
    <dbReference type="NCBI Taxonomy" id="543379"/>
    <lineage>
        <taxon>Eukaryota</taxon>
        <taxon>Metazoa</taxon>
        <taxon>Ecdysozoa</taxon>
        <taxon>Arthropoda</taxon>
        <taxon>Hexapoda</taxon>
        <taxon>Insecta</taxon>
        <taxon>Pterygota</taxon>
        <taxon>Neoptera</taxon>
        <taxon>Endopterygota</taxon>
        <taxon>Hymenoptera</taxon>
        <taxon>Apocrita</taxon>
        <taxon>Proctotrupomorpha</taxon>
        <taxon>Chalcidoidea</taxon>
        <taxon>Pteromalidae</taxon>
        <taxon>Pteromalinae</taxon>
        <taxon>Trichomalopsis</taxon>
    </lineage>
</organism>
<dbReference type="OrthoDB" id="7697116at2759"/>
<evidence type="ECO:0000313" key="3">
    <source>
        <dbReference type="EMBL" id="OXU30076.1"/>
    </source>
</evidence>
<keyword evidence="1" id="KW-0233">DNA recombination</keyword>
<proteinExistence type="predicted"/>
<comment type="caution">
    <text evidence="3">The sequence shown here is derived from an EMBL/GenBank/DDBJ whole genome shotgun (WGS) entry which is preliminary data.</text>
</comment>